<dbReference type="RefSeq" id="WP_258541998.1">
    <property type="nucleotide sequence ID" value="NZ_OU015584.1"/>
</dbReference>
<keyword evidence="3" id="KW-1185">Reference proteome</keyword>
<dbReference type="Gene3D" id="2.180.10.10">
    <property type="entry name" value="RHS repeat-associated core"/>
    <property type="match status" value="1"/>
</dbReference>
<feature type="chain" id="PRO_5037064916" description="RHS repeat protein" evidence="1">
    <location>
        <begin position="21"/>
        <end position="327"/>
    </location>
</feature>
<evidence type="ECO:0008006" key="4">
    <source>
        <dbReference type="Google" id="ProtNLM"/>
    </source>
</evidence>
<dbReference type="Proteomes" id="UP000683507">
    <property type="component" value="Chromosome"/>
</dbReference>
<reference evidence="2" key="1">
    <citation type="submission" date="2021-04" db="EMBL/GenBank/DDBJ databases">
        <authorList>
            <person name="Rodrigo-Torres L."/>
            <person name="Arahal R. D."/>
            <person name="Lucena T."/>
        </authorList>
    </citation>
    <scope>NUCLEOTIDE SEQUENCE</scope>
    <source>
        <strain evidence="2">AS29M-1</strain>
    </source>
</reference>
<name>A0A916NHQ1_9FLAO</name>
<keyword evidence="1" id="KW-0732">Signal</keyword>
<gene>
    <name evidence="2" type="ORF">CRYO30217_01808</name>
</gene>
<organism evidence="2 3">
    <name type="scientific">Parvicella tangerina</name>
    <dbReference type="NCBI Taxonomy" id="2829795"/>
    <lineage>
        <taxon>Bacteria</taxon>
        <taxon>Pseudomonadati</taxon>
        <taxon>Bacteroidota</taxon>
        <taxon>Flavobacteriia</taxon>
        <taxon>Flavobacteriales</taxon>
        <taxon>Parvicellaceae</taxon>
        <taxon>Parvicella</taxon>
    </lineage>
</organism>
<dbReference type="EMBL" id="OU015584">
    <property type="protein sequence ID" value="CAG5082101.1"/>
    <property type="molecule type" value="Genomic_DNA"/>
</dbReference>
<protein>
    <recommendedName>
        <fullName evidence="4">RHS repeat protein</fullName>
    </recommendedName>
</protein>
<sequence length="327" mass="37682">MKVTLSITLSLFVTTLLAQAYSDRYEAVGEDPHTLSDFNLHGAVKSVSTKQYKSDENGELVLDEYAATTVQEFSKTGKLLSTLILKNNGDTLSYVSYAYDKADNLNQKTGEYGWKTNYTYGDSGITSAIKKVKETVYERHYKYDEQGRLISDKYSYMGSPEFEDIYTYEGKTDQIKKCELKRFDTEPFDFSAVAKYEYHPNGAVKSFQKIMNVDEYAFRGYTQFFDEHGNMTEAIGGDSINKKSFDHIHQTFDELNNIVSKKAYHIYTGEGDAKEHTTHTYTYDKKDNWTEKISNIAYQYSIEGHVLTEPEEVVEKKEKQTRVITYY</sequence>
<dbReference type="KEGG" id="ptan:CRYO30217_01808"/>
<evidence type="ECO:0000313" key="2">
    <source>
        <dbReference type="EMBL" id="CAG5082101.1"/>
    </source>
</evidence>
<evidence type="ECO:0000313" key="3">
    <source>
        <dbReference type="Proteomes" id="UP000683507"/>
    </source>
</evidence>
<feature type="signal peptide" evidence="1">
    <location>
        <begin position="1"/>
        <end position="20"/>
    </location>
</feature>
<accession>A0A916NHQ1</accession>
<proteinExistence type="predicted"/>
<evidence type="ECO:0000256" key="1">
    <source>
        <dbReference type="SAM" id="SignalP"/>
    </source>
</evidence>
<dbReference type="AlphaFoldDB" id="A0A916NHQ1"/>